<organism evidence="1 2">
    <name type="scientific">Bacillus subtilis subsp. subtilis</name>
    <dbReference type="NCBI Taxonomy" id="135461"/>
    <lineage>
        <taxon>Bacteria</taxon>
        <taxon>Bacillati</taxon>
        <taxon>Bacillota</taxon>
        <taxon>Bacilli</taxon>
        <taxon>Bacillales</taxon>
        <taxon>Bacillaceae</taxon>
        <taxon>Bacillus</taxon>
    </lineage>
</organism>
<evidence type="ECO:0000313" key="1">
    <source>
        <dbReference type="EMBL" id="KIL32738.1"/>
    </source>
</evidence>
<gene>
    <name evidence="1" type="ORF">B4067_3802</name>
</gene>
<accession>A0ABD3ZWU9</accession>
<reference evidence="1 2" key="1">
    <citation type="submission" date="2014-11" db="EMBL/GenBank/DDBJ databases">
        <title>Draft Genome Sequences of Nine Bacillus subtilis Strains that Form Spores with High Heat-Resistance.</title>
        <authorList>
            <person name="Krawcyk A.O."/>
            <person name="Berendsen E.M."/>
            <person name="de Jong A."/>
            <person name="Holsappel S."/>
            <person name="Eijlander R.T."/>
            <person name="Wells-Bennik M."/>
            <person name="Kuipers O.P."/>
        </authorList>
    </citation>
    <scope>NUCLEOTIDE SEQUENCE [LARGE SCALE GENOMIC DNA]</scope>
    <source>
        <strain evidence="1 2">B4067</strain>
    </source>
</reference>
<dbReference type="Proteomes" id="UP000031970">
    <property type="component" value="Unassembled WGS sequence"/>
</dbReference>
<comment type="caution">
    <text evidence="1">The sequence shown here is derived from an EMBL/GenBank/DDBJ whole genome shotgun (WGS) entry which is preliminary data.</text>
</comment>
<sequence>MRLSVSFLFSQPFLAFPFLKQKPFPAVPLHTTQARQAILVQNVQSASGFLYSAVLYVKVQFDVDRFGHHVDNPCSYTPLTVIHLSLHIHRMYKFNCPNNEEKSKAPK</sequence>
<evidence type="ECO:0008006" key="3">
    <source>
        <dbReference type="Google" id="ProtNLM"/>
    </source>
</evidence>
<protein>
    <recommendedName>
        <fullName evidence="3">Secreted protein</fullName>
    </recommendedName>
</protein>
<dbReference type="EMBL" id="JSXS01000021">
    <property type="protein sequence ID" value="KIL32738.1"/>
    <property type="molecule type" value="Genomic_DNA"/>
</dbReference>
<proteinExistence type="predicted"/>
<evidence type="ECO:0000313" key="2">
    <source>
        <dbReference type="Proteomes" id="UP000031970"/>
    </source>
</evidence>
<dbReference type="AlphaFoldDB" id="A0ABD3ZWU9"/>
<name>A0ABD3ZWU9_BACIU</name>